<comment type="caution">
    <text evidence="1">The sequence shown here is derived from an EMBL/GenBank/DDBJ whole genome shotgun (WGS) entry which is preliminary data.</text>
</comment>
<sequence>METSGSKESDDNFEFLRGRRIRFKPKRIKKEKEEEKTEVSIPKLHSVEECATDDKQSEEVKHFKSKRLFFKKEKEEKFSLASDGHQDNKDVEGIETNKPLKNISFKRPRIIYEYGEGEDGYKFLAFDKEEVKKFEEEQKPDEYYDISSEESSEIDYTYEEESDPISYNYRRYLSIWNEIEQGIGHDSIPLPVYNDNIDDLNKDNVKEFLKTHLNMRRERIRWHPDKMKHRLQRFGMWDNEIEKEVTHVFQIINQAFENDQ</sequence>
<dbReference type="EMBL" id="BTGB01000009">
    <property type="protein sequence ID" value="GMM48674.1"/>
    <property type="molecule type" value="Genomic_DNA"/>
</dbReference>
<evidence type="ECO:0000313" key="2">
    <source>
        <dbReference type="Proteomes" id="UP001378960"/>
    </source>
</evidence>
<proteinExistence type="predicted"/>
<gene>
    <name evidence="1" type="ORF">DAPK24_052720</name>
</gene>
<keyword evidence="2" id="KW-1185">Reference proteome</keyword>
<dbReference type="AlphaFoldDB" id="A0AAV5RB27"/>
<dbReference type="Proteomes" id="UP001378960">
    <property type="component" value="Unassembled WGS sequence"/>
</dbReference>
<accession>A0AAV5RB27</accession>
<evidence type="ECO:0000313" key="1">
    <source>
        <dbReference type="EMBL" id="GMM48674.1"/>
    </source>
</evidence>
<reference evidence="1 2" key="1">
    <citation type="journal article" date="2023" name="Elife">
        <title>Identification of key yeast species and microbe-microbe interactions impacting larval growth of Drosophila in the wild.</title>
        <authorList>
            <person name="Mure A."/>
            <person name="Sugiura Y."/>
            <person name="Maeda R."/>
            <person name="Honda K."/>
            <person name="Sakurai N."/>
            <person name="Takahashi Y."/>
            <person name="Watada M."/>
            <person name="Katoh T."/>
            <person name="Gotoh A."/>
            <person name="Gotoh Y."/>
            <person name="Taniguchi I."/>
            <person name="Nakamura K."/>
            <person name="Hayashi T."/>
            <person name="Katayama T."/>
            <person name="Uemura T."/>
            <person name="Hattori Y."/>
        </authorList>
    </citation>
    <scope>NUCLEOTIDE SEQUENCE [LARGE SCALE GENOMIC DNA]</scope>
    <source>
        <strain evidence="1 2">PK-24</strain>
    </source>
</reference>
<organism evidence="1 2">
    <name type="scientific">Pichia kluyveri</name>
    <name type="common">Yeast</name>
    <dbReference type="NCBI Taxonomy" id="36015"/>
    <lineage>
        <taxon>Eukaryota</taxon>
        <taxon>Fungi</taxon>
        <taxon>Dikarya</taxon>
        <taxon>Ascomycota</taxon>
        <taxon>Saccharomycotina</taxon>
        <taxon>Pichiomycetes</taxon>
        <taxon>Pichiales</taxon>
        <taxon>Pichiaceae</taxon>
        <taxon>Pichia</taxon>
    </lineage>
</organism>
<name>A0AAV5RB27_PICKL</name>
<protein>
    <submittedName>
        <fullName evidence="1">Uncharacterized protein</fullName>
    </submittedName>
</protein>